<evidence type="ECO:0008006" key="4">
    <source>
        <dbReference type="Google" id="ProtNLM"/>
    </source>
</evidence>
<keyword evidence="3" id="KW-1185">Reference proteome</keyword>
<comment type="caution">
    <text evidence="2">The sequence shown here is derived from an EMBL/GenBank/DDBJ whole genome shotgun (WGS) entry which is preliminary data.</text>
</comment>
<evidence type="ECO:0000313" key="2">
    <source>
        <dbReference type="EMBL" id="MER6269296.1"/>
    </source>
</evidence>
<feature type="transmembrane region" description="Helical" evidence="1">
    <location>
        <begin position="12"/>
        <end position="30"/>
    </location>
</feature>
<dbReference type="Proteomes" id="UP001490365">
    <property type="component" value="Unassembled WGS sequence"/>
</dbReference>
<sequence length="76" mass="8542">MANRRAPWWLRAYTAASFLIGVLAIVAALLDHDPWWSWLPHLLLGAGLVALAVFLFLAVGRSSRPRRLKKRSLPPL</sequence>
<organism evidence="2 3">
    <name type="scientific">Streptomyces sp. 900105755</name>
    <dbReference type="NCBI Taxonomy" id="3154389"/>
    <lineage>
        <taxon>Bacteria</taxon>
        <taxon>Bacillati</taxon>
        <taxon>Actinomycetota</taxon>
        <taxon>Actinomycetes</taxon>
        <taxon>Kitasatosporales</taxon>
        <taxon>Streptomycetaceae</taxon>
        <taxon>Streptomyces</taxon>
    </lineage>
</organism>
<proteinExistence type="predicted"/>
<keyword evidence="1" id="KW-0812">Transmembrane</keyword>
<dbReference type="RefSeq" id="WP_351957824.1">
    <property type="nucleotide sequence ID" value="NZ_JBEOZM010000007.1"/>
</dbReference>
<evidence type="ECO:0000256" key="1">
    <source>
        <dbReference type="SAM" id="Phobius"/>
    </source>
</evidence>
<keyword evidence="1" id="KW-0472">Membrane</keyword>
<gene>
    <name evidence="2" type="ORF">ABT211_18650</name>
</gene>
<name>A0ABV1TGY2_9ACTN</name>
<keyword evidence="1" id="KW-1133">Transmembrane helix</keyword>
<evidence type="ECO:0000313" key="3">
    <source>
        <dbReference type="Proteomes" id="UP001490365"/>
    </source>
</evidence>
<feature type="transmembrane region" description="Helical" evidence="1">
    <location>
        <begin position="42"/>
        <end position="60"/>
    </location>
</feature>
<accession>A0ABV1TGY2</accession>
<dbReference type="EMBL" id="JBEOZM010000007">
    <property type="protein sequence ID" value="MER6269296.1"/>
    <property type="molecule type" value="Genomic_DNA"/>
</dbReference>
<protein>
    <recommendedName>
        <fullName evidence="4">Integral membrane protein</fullName>
    </recommendedName>
</protein>
<reference evidence="2 3" key="1">
    <citation type="submission" date="2024-06" db="EMBL/GenBank/DDBJ databases">
        <title>The Natural Products Discovery Center: Release of the First 8490 Sequenced Strains for Exploring Actinobacteria Biosynthetic Diversity.</title>
        <authorList>
            <person name="Kalkreuter E."/>
            <person name="Kautsar S.A."/>
            <person name="Yang D."/>
            <person name="Bader C.D."/>
            <person name="Teijaro C.N."/>
            <person name="Fluegel L."/>
            <person name="Davis C.M."/>
            <person name="Simpson J.R."/>
            <person name="Lauterbach L."/>
            <person name="Steele A.D."/>
            <person name="Gui C."/>
            <person name="Meng S."/>
            <person name="Li G."/>
            <person name="Viehrig K."/>
            <person name="Ye F."/>
            <person name="Su P."/>
            <person name="Kiefer A.F."/>
            <person name="Nichols A."/>
            <person name="Cepeda A.J."/>
            <person name="Yan W."/>
            <person name="Fan B."/>
            <person name="Jiang Y."/>
            <person name="Adhikari A."/>
            <person name="Zheng C.-J."/>
            <person name="Schuster L."/>
            <person name="Cowan T.M."/>
            <person name="Smanski M.J."/>
            <person name="Chevrette M.G."/>
            <person name="De Carvalho L.P.S."/>
            <person name="Shen B."/>
        </authorList>
    </citation>
    <scope>NUCLEOTIDE SEQUENCE [LARGE SCALE GENOMIC DNA]</scope>
    <source>
        <strain evidence="2 3">NPDC001694</strain>
    </source>
</reference>